<comment type="caution">
    <text evidence="1">The sequence shown here is derived from an EMBL/GenBank/DDBJ whole genome shotgun (WGS) entry which is preliminary data.</text>
</comment>
<evidence type="ECO:0000313" key="1">
    <source>
        <dbReference type="EMBL" id="KAJ9640332.1"/>
    </source>
</evidence>
<reference evidence="1" key="1">
    <citation type="submission" date="2022-10" db="EMBL/GenBank/DDBJ databases">
        <title>Culturing micro-colonial fungi from biological soil crusts in the Mojave desert and describing Neophaeococcomyces mojavensis, and introducing the new genera and species Taxawa tesnikishii.</title>
        <authorList>
            <person name="Kurbessoian T."/>
            <person name="Stajich J.E."/>
        </authorList>
    </citation>
    <scope>NUCLEOTIDE SEQUENCE</scope>
    <source>
        <strain evidence="1">JES_115</strain>
    </source>
</reference>
<accession>A0ACC2YYE5</accession>
<sequence>MAQYNGHEAMDKKIAQADDVYELDPSSPEEEVTPANGTTQDSRDMSRLGKAQQFQRNFRYISMLGFSSTLMATWECVLATAGLALINGGLGGFVWTFLITTICFQAVVASMADMASMAPTTGGQYHWVSEFAPKSKQRFLSYMAATMIQGLLVLNYENYVPERWHGTLLLVAIALVATFVNTYGARHLPMLEGIILLLHILGADCVAHMSEEIRDASKIVPRTMVSTVTLNGVMGFVAVSKVGVEIPLNAILISLTVTTIIGLVNIGSTAAFNSIVSLVVAADLSTYGLAISCVLLRRLRDLPLLPTRWSMGRWAVPVNVLSLAYIVFALLMSFFPTVKAGLTPQSMNYSSVIYFGVLVLAVLSLGVLTYNMLGFFHQSHEKWYSNKGLALPTYVSAFMAWQWMVKSTILRDFAMDVLEDPQRSFVPLSIAFRLILLVPLFIEIPNGYPAIRTGIPSIKGINSSRPLSDSFGVLRKDFVTFTTIMMATLLTMALAYMPVALFMDVPRVFGSVNVNPAIRAVGYDFLISMASNIA</sequence>
<dbReference type="EMBL" id="JAPDRP010000017">
    <property type="protein sequence ID" value="KAJ9640332.1"/>
    <property type="molecule type" value="Genomic_DNA"/>
</dbReference>
<protein>
    <submittedName>
        <fullName evidence="1">Uncharacterized protein</fullName>
    </submittedName>
</protein>
<name>A0ACC2YYE5_9PEZI</name>
<gene>
    <name evidence="1" type="ORF">H2199_005871</name>
</gene>
<keyword evidence="2" id="KW-1185">Reference proteome</keyword>
<organism evidence="1 2">
    <name type="scientific">Coniosporium tulheliwenetii</name>
    <dbReference type="NCBI Taxonomy" id="3383036"/>
    <lineage>
        <taxon>Eukaryota</taxon>
        <taxon>Fungi</taxon>
        <taxon>Dikarya</taxon>
        <taxon>Ascomycota</taxon>
        <taxon>Pezizomycotina</taxon>
        <taxon>Dothideomycetes</taxon>
        <taxon>Dothideomycetes incertae sedis</taxon>
        <taxon>Coniosporium</taxon>
    </lineage>
</organism>
<dbReference type="Proteomes" id="UP001172680">
    <property type="component" value="Unassembled WGS sequence"/>
</dbReference>
<proteinExistence type="predicted"/>
<evidence type="ECO:0000313" key="2">
    <source>
        <dbReference type="Proteomes" id="UP001172680"/>
    </source>
</evidence>